<evidence type="ECO:0000256" key="5">
    <source>
        <dbReference type="RuleBase" id="RU361168"/>
    </source>
</evidence>
<dbReference type="GO" id="GO:0004557">
    <property type="term" value="F:alpha-galactosidase activity"/>
    <property type="evidence" value="ECO:0007669"/>
    <property type="project" value="UniProtKB-EC"/>
</dbReference>
<dbReference type="CDD" id="cd14792">
    <property type="entry name" value="GH27"/>
    <property type="match status" value="1"/>
</dbReference>
<evidence type="ECO:0000313" key="9">
    <source>
        <dbReference type="Proteomes" id="UP000003586"/>
    </source>
</evidence>
<keyword evidence="4 5" id="KW-0326">Glycosidase</keyword>
<dbReference type="Proteomes" id="UP000003586">
    <property type="component" value="Chromosome"/>
</dbReference>
<dbReference type="InterPro" id="IPR013780">
    <property type="entry name" value="Glyco_hydro_b"/>
</dbReference>
<dbReference type="EC" id="3.2.1.22" evidence="5"/>
<dbReference type="Gene3D" id="2.60.40.1180">
    <property type="entry name" value="Golgi alpha-mannosidase II"/>
    <property type="match status" value="1"/>
</dbReference>
<comment type="similarity">
    <text evidence="1 5">Belongs to the glycosyl hydrolase 27 family.</text>
</comment>
<evidence type="ECO:0000256" key="1">
    <source>
        <dbReference type="ARBA" id="ARBA00009743"/>
    </source>
</evidence>
<dbReference type="Pfam" id="PF16499">
    <property type="entry name" value="Melibiase_2"/>
    <property type="match status" value="1"/>
</dbReference>
<dbReference type="PRINTS" id="PR00740">
    <property type="entry name" value="GLHYDRLASE27"/>
</dbReference>
<dbReference type="STRING" id="929713.NIASO_02885"/>
<dbReference type="Pfam" id="PF17801">
    <property type="entry name" value="Melibiase_C"/>
    <property type="match status" value="1"/>
</dbReference>
<accession>W0EZ95</accession>
<dbReference type="SUPFAM" id="SSF51445">
    <property type="entry name" value="(Trans)glycosidases"/>
    <property type="match status" value="1"/>
</dbReference>
<dbReference type="Gene3D" id="3.20.20.70">
    <property type="entry name" value="Aldolase class I"/>
    <property type="match status" value="1"/>
</dbReference>
<keyword evidence="3 5" id="KW-0378">Hydrolase</keyword>
<evidence type="ECO:0000313" key="8">
    <source>
        <dbReference type="EMBL" id="AHF14411.1"/>
    </source>
</evidence>
<dbReference type="InterPro" id="IPR041233">
    <property type="entry name" value="Melibiase_C"/>
</dbReference>
<keyword evidence="2 6" id="KW-0732">Signal</keyword>
<comment type="catalytic activity">
    <reaction evidence="5">
        <text>Hydrolysis of terminal, non-reducing alpha-D-galactose residues in alpha-D-galactosides, including galactose oligosaccharides, galactomannans and galactolipids.</text>
        <dbReference type="EC" id="3.2.1.22"/>
    </reaction>
</comment>
<feature type="chain" id="PRO_5004787843" description="Alpha-galactosidase" evidence="6">
    <location>
        <begin position="21"/>
        <end position="444"/>
    </location>
</feature>
<evidence type="ECO:0000256" key="6">
    <source>
        <dbReference type="SAM" id="SignalP"/>
    </source>
</evidence>
<protein>
    <recommendedName>
        <fullName evidence="5">Alpha-galactosidase</fullName>
        <ecNumber evidence="5">3.2.1.22</ecNumber>
    </recommendedName>
    <alternativeName>
        <fullName evidence="5">Melibiase</fullName>
    </alternativeName>
</protein>
<dbReference type="OrthoDB" id="9807519at2"/>
<reference evidence="8 9" key="1">
    <citation type="submission" date="2013-12" db="EMBL/GenBank/DDBJ databases">
        <authorList>
            <consortium name="DOE Joint Genome Institute"/>
            <person name="Eisen J."/>
            <person name="Huntemann M."/>
            <person name="Han J."/>
            <person name="Chen A."/>
            <person name="Kyrpides N."/>
            <person name="Mavromatis K."/>
            <person name="Markowitz V."/>
            <person name="Palaniappan K."/>
            <person name="Ivanova N."/>
            <person name="Schaumberg A."/>
            <person name="Pati A."/>
            <person name="Liolios K."/>
            <person name="Nordberg H.P."/>
            <person name="Cantor M.N."/>
            <person name="Hua S.X."/>
            <person name="Woyke T."/>
        </authorList>
    </citation>
    <scope>NUCLEOTIDE SEQUENCE [LARGE SCALE GENOMIC DNA]</scope>
    <source>
        <strain evidence="9">DSM 19437</strain>
    </source>
</reference>
<dbReference type="InterPro" id="IPR002241">
    <property type="entry name" value="Glyco_hydro_27"/>
</dbReference>
<keyword evidence="9" id="KW-1185">Reference proteome</keyword>
<proteinExistence type="inferred from homology"/>
<dbReference type="PANTHER" id="PTHR11452:SF42">
    <property type="entry name" value="ALPHA-GALACTOSIDASE"/>
    <property type="match status" value="1"/>
</dbReference>
<gene>
    <name evidence="8" type="ORF">NIASO_02885</name>
</gene>
<feature type="signal peptide" evidence="6">
    <location>
        <begin position="1"/>
        <end position="20"/>
    </location>
</feature>
<evidence type="ECO:0000256" key="3">
    <source>
        <dbReference type="ARBA" id="ARBA00022801"/>
    </source>
</evidence>
<dbReference type="HOGENOM" id="CLU_013093_5_0_10"/>
<keyword evidence="5" id="KW-1015">Disulfide bond</keyword>
<feature type="domain" description="Alpha galactosidase C-terminal" evidence="7">
    <location>
        <begin position="368"/>
        <end position="442"/>
    </location>
</feature>
<dbReference type="GO" id="GO:0005975">
    <property type="term" value="P:carbohydrate metabolic process"/>
    <property type="evidence" value="ECO:0007669"/>
    <property type="project" value="InterPro"/>
</dbReference>
<sequence length="444" mass="50210">MCRIYKWIVVLLCLSHQLYAQSFKNWALTPPMGWNSWDCYGPTVTEPEVKANADYMAAHLKSYGWQYIIVDIRWYVENDKAGGYNQTDPRYVLDQYGRYLPAVNRFPSAANGKGFKALADSIHAKGLKFGIHIMRGIPREAVAKKMPVKGTSVTADQLYTTAEQCQWLKDNYTVAANRPGAQAYYNSLMELYAAWGVDFIKVDDLSRPYHQEEIELIRKAIDHAGRPIVLSTSPGETPIDKAAHVQTHANMWRMVDDVWDTWPHFTHLIKVAAQWYPYIKPGGWPDCDMIPLGRISIRGERGADRPTRLTKDEQYSLMTFFTIFRSPLMFGGDLPSMDLFTLSLLTNKAVLKMHRESTGTRQLFSRNGQVAVTARNPRTGERYLALFNLSDDAAPATISVNLTELGIKNGAGIKNLWTGQFEGKVRGNFSVSLRPHASGLYIIK</sequence>
<dbReference type="RefSeq" id="WP_008583755.1">
    <property type="nucleotide sequence ID" value="NZ_CP007035.1"/>
</dbReference>
<evidence type="ECO:0000256" key="4">
    <source>
        <dbReference type="ARBA" id="ARBA00023295"/>
    </source>
</evidence>
<dbReference type="EMBL" id="CP007035">
    <property type="protein sequence ID" value="AHF14411.1"/>
    <property type="molecule type" value="Genomic_DNA"/>
</dbReference>
<name>W0EZ95_9BACT</name>
<dbReference type="InterPro" id="IPR013785">
    <property type="entry name" value="Aldolase_TIM"/>
</dbReference>
<evidence type="ECO:0000259" key="7">
    <source>
        <dbReference type="Pfam" id="PF17801"/>
    </source>
</evidence>
<dbReference type="AlphaFoldDB" id="W0EZ95"/>
<dbReference type="SUPFAM" id="SSF51011">
    <property type="entry name" value="Glycosyl hydrolase domain"/>
    <property type="match status" value="1"/>
</dbReference>
<dbReference type="PANTHER" id="PTHR11452">
    <property type="entry name" value="ALPHA-GALACTOSIDASE/ALPHA-N-ACETYLGALACTOSAMINIDASE"/>
    <property type="match status" value="1"/>
</dbReference>
<evidence type="ECO:0000256" key="2">
    <source>
        <dbReference type="ARBA" id="ARBA00022729"/>
    </source>
</evidence>
<organism evidence="8 9">
    <name type="scientific">Niabella soli DSM 19437</name>
    <dbReference type="NCBI Taxonomy" id="929713"/>
    <lineage>
        <taxon>Bacteria</taxon>
        <taxon>Pseudomonadati</taxon>
        <taxon>Bacteroidota</taxon>
        <taxon>Chitinophagia</taxon>
        <taxon>Chitinophagales</taxon>
        <taxon>Chitinophagaceae</taxon>
        <taxon>Niabella</taxon>
    </lineage>
</organism>
<dbReference type="eggNOG" id="COG3345">
    <property type="taxonomic scope" value="Bacteria"/>
</dbReference>
<dbReference type="InterPro" id="IPR017853">
    <property type="entry name" value="GH"/>
</dbReference>
<dbReference type="KEGG" id="nso:NIASO_02885"/>